<dbReference type="InterPro" id="IPR036427">
    <property type="entry name" value="Bromodomain-like_sf"/>
</dbReference>
<accession>A0A6I9P1J5</accession>
<dbReference type="PROSITE" id="PS50014">
    <property type="entry name" value="BROMODOMAIN_2"/>
    <property type="match status" value="1"/>
</dbReference>
<keyword evidence="1" id="KW-0597">Phosphoprotein</keyword>
<dbReference type="Pfam" id="PF00439">
    <property type="entry name" value="Bromodomain"/>
    <property type="match status" value="1"/>
</dbReference>
<dbReference type="GeneID" id="104958259"/>
<evidence type="ECO:0000256" key="4">
    <source>
        <dbReference type="PROSITE-ProRule" id="PRU00035"/>
    </source>
</evidence>
<evidence type="ECO:0000259" key="5">
    <source>
        <dbReference type="PROSITE" id="PS50014"/>
    </source>
</evidence>
<evidence type="ECO:0000256" key="2">
    <source>
        <dbReference type="ARBA" id="ARBA00022737"/>
    </source>
</evidence>
<dbReference type="SMART" id="SM00297">
    <property type="entry name" value="BROMO"/>
    <property type="match status" value="1"/>
</dbReference>
<dbReference type="GO" id="GO:0007010">
    <property type="term" value="P:cytoskeleton organization"/>
    <property type="evidence" value="ECO:0007669"/>
    <property type="project" value="TreeGrafter"/>
</dbReference>
<dbReference type="InterPro" id="IPR052060">
    <property type="entry name" value="Bromo_WD_repeat"/>
</dbReference>
<evidence type="ECO:0000313" key="6">
    <source>
        <dbReference type="Proteomes" id="UP000504611"/>
    </source>
</evidence>
<name>A0A6I9P1J5_9TELE</name>
<dbReference type="PRINTS" id="PR00503">
    <property type="entry name" value="BROMODOMAIN"/>
</dbReference>
<dbReference type="GO" id="GO:0006357">
    <property type="term" value="P:regulation of transcription by RNA polymerase II"/>
    <property type="evidence" value="ECO:0007669"/>
    <property type="project" value="TreeGrafter"/>
</dbReference>
<dbReference type="RefSeq" id="XP_010784284.1">
    <property type="nucleotide sequence ID" value="XM_010785982.1"/>
</dbReference>
<feature type="non-terminal residue" evidence="7">
    <location>
        <position position="162"/>
    </location>
</feature>
<evidence type="ECO:0000256" key="3">
    <source>
        <dbReference type="ARBA" id="ARBA00023117"/>
    </source>
</evidence>
<keyword evidence="3 4" id="KW-0103">Bromodomain</keyword>
<dbReference type="GO" id="GO:0005634">
    <property type="term" value="C:nucleus"/>
    <property type="evidence" value="ECO:0007669"/>
    <property type="project" value="TreeGrafter"/>
</dbReference>
<dbReference type="GO" id="GO:0008360">
    <property type="term" value="P:regulation of cell shape"/>
    <property type="evidence" value="ECO:0007669"/>
    <property type="project" value="TreeGrafter"/>
</dbReference>
<keyword evidence="2" id="KW-0677">Repeat</keyword>
<dbReference type="InterPro" id="IPR001487">
    <property type="entry name" value="Bromodomain"/>
</dbReference>
<dbReference type="KEGG" id="ncc:104958259"/>
<reference evidence="7" key="1">
    <citation type="submission" date="2025-08" db="UniProtKB">
        <authorList>
            <consortium name="RefSeq"/>
        </authorList>
    </citation>
    <scope>IDENTIFICATION</scope>
    <source>
        <tissue evidence="7">Muscle</tissue>
    </source>
</reference>
<dbReference type="PANTHER" id="PTHR16266">
    <property type="entry name" value="WD REPEAT DOMAIN 9"/>
    <property type="match status" value="1"/>
</dbReference>
<evidence type="ECO:0000313" key="7">
    <source>
        <dbReference type="RefSeq" id="XP_010784284.1"/>
    </source>
</evidence>
<dbReference type="Proteomes" id="UP000504611">
    <property type="component" value="Unplaced"/>
</dbReference>
<evidence type="ECO:0000256" key="1">
    <source>
        <dbReference type="ARBA" id="ARBA00022553"/>
    </source>
</evidence>
<dbReference type="SUPFAM" id="SSF47370">
    <property type="entry name" value="Bromodomain"/>
    <property type="match status" value="1"/>
</dbReference>
<protein>
    <submittedName>
        <fullName evidence="7">Bromodomain and WD repeat-containing protein 3-like</fullName>
    </submittedName>
</protein>
<proteinExistence type="predicted"/>
<dbReference type="Gene3D" id="1.20.920.10">
    <property type="entry name" value="Bromodomain-like"/>
    <property type="match status" value="1"/>
</dbReference>
<feature type="domain" description="Bromo" evidence="5">
    <location>
        <begin position="52"/>
        <end position="122"/>
    </location>
</feature>
<dbReference type="PANTHER" id="PTHR16266:SF25">
    <property type="entry name" value="BROMODOMAIN AND WD REPEAT-CONTAINING PROTEIN 3"/>
    <property type="match status" value="1"/>
</dbReference>
<dbReference type="CDD" id="cd05529">
    <property type="entry name" value="Bromo_WDR9_I_like"/>
    <property type="match status" value="1"/>
</dbReference>
<dbReference type="FunFam" id="1.20.920.10:FF:000008">
    <property type="entry name" value="Bromodomain and WD repeat domain containing 3"/>
    <property type="match status" value="1"/>
</dbReference>
<sequence>MSAALPEHEGDGVEVAEDELKALLYSPQEGEWGAHTRDEECERVIFGIDLLLTLDVAKAFASPVNLQDYPLYCTAVSYPTDLSTIHKRLENRYYRRISALMWEVRYVEHNARTFNEPQSPIVATAKVVTDILLRYIGDQSCTDILDLYHKLRSEVSSGGEEV</sequence>
<gene>
    <name evidence="7" type="primary">LOC104958259</name>
</gene>
<keyword evidence="6" id="KW-1185">Reference proteome</keyword>
<dbReference type="OrthoDB" id="10265743at2759"/>
<organism evidence="6 7">
    <name type="scientific">Notothenia coriiceps</name>
    <name type="common">black rockcod</name>
    <dbReference type="NCBI Taxonomy" id="8208"/>
    <lineage>
        <taxon>Eukaryota</taxon>
        <taxon>Metazoa</taxon>
        <taxon>Chordata</taxon>
        <taxon>Craniata</taxon>
        <taxon>Vertebrata</taxon>
        <taxon>Euteleostomi</taxon>
        <taxon>Actinopterygii</taxon>
        <taxon>Neopterygii</taxon>
        <taxon>Teleostei</taxon>
        <taxon>Neoteleostei</taxon>
        <taxon>Acanthomorphata</taxon>
        <taxon>Eupercaria</taxon>
        <taxon>Perciformes</taxon>
        <taxon>Notothenioidei</taxon>
        <taxon>Nototheniidae</taxon>
        <taxon>Notothenia</taxon>
    </lineage>
</organism>
<dbReference type="AlphaFoldDB" id="A0A6I9P1J5"/>